<dbReference type="EMBL" id="GBRH01205653">
    <property type="protein sequence ID" value="JAD92242.1"/>
    <property type="molecule type" value="Transcribed_RNA"/>
</dbReference>
<reference evidence="1" key="1">
    <citation type="submission" date="2014-09" db="EMBL/GenBank/DDBJ databases">
        <authorList>
            <person name="Magalhaes I.L.F."/>
            <person name="Oliveira U."/>
            <person name="Santos F.R."/>
            <person name="Vidigal T.H.D.A."/>
            <person name="Brescovit A.D."/>
            <person name="Santos A.J."/>
        </authorList>
    </citation>
    <scope>NUCLEOTIDE SEQUENCE</scope>
    <source>
        <tissue evidence="1">Shoot tissue taken approximately 20 cm above the soil surface</tissue>
    </source>
</reference>
<name>A0A0A9E8D5_ARUDO</name>
<sequence length="62" mass="7201">MAVSSFIKQTESQPDRHMLTSYCYFWRYGSIIIHQITSLGLVSQECIASHKQSYMLVKHYAS</sequence>
<evidence type="ECO:0000313" key="1">
    <source>
        <dbReference type="EMBL" id="JAD92242.1"/>
    </source>
</evidence>
<reference evidence="1" key="2">
    <citation type="journal article" date="2015" name="Data Brief">
        <title>Shoot transcriptome of the giant reed, Arundo donax.</title>
        <authorList>
            <person name="Barrero R.A."/>
            <person name="Guerrero F.D."/>
            <person name="Moolhuijzen P."/>
            <person name="Goolsby J.A."/>
            <person name="Tidwell J."/>
            <person name="Bellgard S.E."/>
            <person name="Bellgard M.I."/>
        </authorList>
    </citation>
    <scope>NUCLEOTIDE SEQUENCE</scope>
    <source>
        <tissue evidence="1">Shoot tissue taken approximately 20 cm above the soil surface</tissue>
    </source>
</reference>
<proteinExistence type="predicted"/>
<accession>A0A0A9E8D5</accession>
<dbReference type="AlphaFoldDB" id="A0A0A9E8D5"/>
<protein>
    <submittedName>
        <fullName evidence="1">Uncharacterized protein</fullName>
    </submittedName>
</protein>
<organism evidence="1">
    <name type="scientific">Arundo donax</name>
    <name type="common">Giant reed</name>
    <name type="synonym">Donax arundinaceus</name>
    <dbReference type="NCBI Taxonomy" id="35708"/>
    <lineage>
        <taxon>Eukaryota</taxon>
        <taxon>Viridiplantae</taxon>
        <taxon>Streptophyta</taxon>
        <taxon>Embryophyta</taxon>
        <taxon>Tracheophyta</taxon>
        <taxon>Spermatophyta</taxon>
        <taxon>Magnoliopsida</taxon>
        <taxon>Liliopsida</taxon>
        <taxon>Poales</taxon>
        <taxon>Poaceae</taxon>
        <taxon>PACMAD clade</taxon>
        <taxon>Arundinoideae</taxon>
        <taxon>Arundineae</taxon>
        <taxon>Arundo</taxon>
    </lineage>
</organism>